<name>A0A383E0D8_9ZZZZ</name>
<feature type="non-terminal residue" evidence="1">
    <location>
        <position position="1"/>
    </location>
</feature>
<gene>
    <name evidence="1" type="ORF">METZ01_LOCUS502412</name>
</gene>
<dbReference type="EMBL" id="UINC01221284">
    <property type="protein sequence ID" value="SVE49558.1"/>
    <property type="molecule type" value="Genomic_DNA"/>
</dbReference>
<evidence type="ECO:0000313" key="1">
    <source>
        <dbReference type="EMBL" id="SVE49558.1"/>
    </source>
</evidence>
<reference evidence="1" key="1">
    <citation type="submission" date="2018-05" db="EMBL/GenBank/DDBJ databases">
        <authorList>
            <person name="Lanie J.A."/>
            <person name="Ng W.-L."/>
            <person name="Kazmierczak K.M."/>
            <person name="Andrzejewski T.M."/>
            <person name="Davidsen T.M."/>
            <person name="Wayne K.J."/>
            <person name="Tettelin H."/>
            <person name="Glass J.I."/>
            <person name="Rusch D."/>
            <person name="Podicherti R."/>
            <person name="Tsui H.-C.T."/>
            <person name="Winkler M.E."/>
        </authorList>
    </citation>
    <scope>NUCLEOTIDE SEQUENCE</scope>
</reference>
<organism evidence="1">
    <name type="scientific">marine metagenome</name>
    <dbReference type="NCBI Taxonomy" id="408172"/>
    <lineage>
        <taxon>unclassified sequences</taxon>
        <taxon>metagenomes</taxon>
        <taxon>ecological metagenomes</taxon>
    </lineage>
</organism>
<feature type="non-terminal residue" evidence="1">
    <location>
        <position position="175"/>
    </location>
</feature>
<dbReference type="AlphaFoldDB" id="A0A383E0D8"/>
<proteinExistence type="predicted"/>
<sequence>VYDRKIICKIPIPILPLPALITRDGIETLVIDNGPSGPPVIERRDAATRKLLPTDVPARVQSWKNSLLDLSFNNRLLNLRVDLRGIPLTPPPDRLGHIEDWLNNGDPLQIAGLDSAEEIVNRSGMRTAQQMNEEFLTEAFDRTHHIIASQDVEKLRFNFGKTRSEAGRLEADTGA</sequence>
<accession>A0A383E0D8</accession>
<protein>
    <submittedName>
        <fullName evidence="1">Uncharacterized protein</fullName>
    </submittedName>
</protein>